<dbReference type="EMBL" id="SOCA01000006">
    <property type="protein sequence ID" value="TDU68080.1"/>
    <property type="molecule type" value="Genomic_DNA"/>
</dbReference>
<evidence type="ECO:0000313" key="3">
    <source>
        <dbReference type="EMBL" id="TDU68080.1"/>
    </source>
</evidence>
<dbReference type="OrthoDB" id="9795712at2"/>
<keyword evidence="1" id="KW-0175">Coiled coil</keyword>
<dbReference type="RefSeq" id="WP_133796224.1">
    <property type="nucleotide sequence ID" value="NZ_SOCA01000006.1"/>
</dbReference>
<keyword evidence="3" id="KW-0808">Transferase</keyword>
<dbReference type="Pfam" id="PF13480">
    <property type="entry name" value="Acetyltransf_6"/>
    <property type="match status" value="1"/>
</dbReference>
<dbReference type="Proteomes" id="UP000295662">
    <property type="component" value="Unassembled WGS sequence"/>
</dbReference>
<evidence type="ECO:0000259" key="2">
    <source>
        <dbReference type="Pfam" id="PF13480"/>
    </source>
</evidence>
<proteinExistence type="predicted"/>
<feature type="domain" description="BioF2-like acetyltransferase" evidence="2">
    <location>
        <begin position="182"/>
        <end position="324"/>
    </location>
</feature>
<dbReference type="GO" id="GO:0016740">
    <property type="term" value="F:transferase activity"/>
    <property type="evidence" value="ECO:0007669"/>
    <property type="project" value="UniProtKB-KW"/>
</dbReference>
<dbReference type="SUPFAM" id="SSF55729">
    <property type="entry name" value="Acyl-CoA N-acyltransferases (Nat)"/>
    <property type="match status" value="1"/>
</dbReference>
<name>A0A4R7RRD4_9BACT</name>
<dbReference type="Gene3D" id="3.40.630.30">
    <property type="match status" value="1"/>
</dbReference>
<evidence type="ECO:0000256" key="1">
    <source>
        <dbReference type="SAM" id="Coils"/>
    </source>
</evidence>
<keyword evidence="4" id="KW-1185">Reference proteome</keyword>
<feature type="coiled-coil region" evidence="1">
    <location>
        <begin position="184"/>
        <end position="211"/>
    </location>
</feature>
<dbReference type="AlphaFoldDB" id="A0A4R7RRD4"/>
<dbReference type="InterPro" id="IPR038740">
    <property type="entry name" value="BioF2-like_GNAT_dom"/>
</dbReference>
<reference evidence="3 4" key="1">
    <citation type="submission" date="2019-03" db="EMBL/GenBank/DDBJ databases">
        <title>Genomic Encyclopedia of Archaeal and Bacterial Type Strains, Phase II (KMG-II): from individual species to whole genera.</title>
        <authorList>
            <person name="Goeker M."/>
        </authorList>
    </citation>
    <scope>NUCLEOTIDE SEQUENCE [LARGE SCALE GENOMIC DNA]</scope>
    <source>
        <strain evidence="3 4">ATCC 25309</strain>
    </source>
</reference>
<comment type="caution">
    <text evidence="3">The sequence shown here is derived from an EMBL/GenBank/DDBJ whole genome shotgun (WGS) entry which is preliminary data.</text>
</comment>
<accession>A0A4R7RRD4</accession>
<dbReference type="InterPro" id="IPR016181">
    <property type="entry name" value="Acyl_CoA_acyltransferase"/>
</dbReference>
<organism evidence="3 4">
    <name type="scientific">Prosthecobacter fusiformis</name>
    <dbReference type="NCBI Taxonomy" id="48464"/>
    <lineage>
        <taxon>Bacteria</taxon>
        <taxon>Pseudomonadati</taxon>
        <taxon>Verrucomicrobiota</taxon>
        <taxon>Verrucomicrobiia</taxon>
        <taxon>Verrucomicrobiales</taxon>
        <taxon>Verrucomicrobiaceae</taxon>
        <taxon>Prosthecobacter</taxon>
    </lineage>
</organism>
<evidence type="ECO:0000313" key="4">
    <source>
        <dbReference type="Proteomes" id="UP000295662"/>
    </source>
</evidence>
<sequence length="370" mass="42313">MRLEIVRDEAGFAALEPVWDGLLERGATCTPFLRWDWVRLWWDEFHTDFQLTIGVLRDDAGGVVAIAPLMIGQESVGMRRHLKHLGFLAGLGEAKGERMDFLVPAGREAELTPLLCGVFRVLEGEWEAVRLNKLPEESPNHPHVVRALSGCSSGAGVVIRTECACIQMGASWEDFEAQMRGRHRRDLKRRYELLKKEHQGYETEVTAADAEARLDEFAELHRQHFPDGVSSFLTPRAWRFHRRLGIKWLKSGKAILPFMAVGSGMVGGIYGFVERDEFFFFQVGWNASFARYSMGHLGIRWTVQSCIRRGLRLFDMLPGTYRYKADWTQTSRHVLDIEAYEPESVRAAIFRTVRSVKRLVMRTLSLKNAE</sequence>
<gene>
    <name evidence="3" type="ORF">EI77_03197</name>
</gene>
<protein>
    <submittedName>
        <fullName evidence="3">CelD/BcsL family acetyltransferase involved in cellulose biosynthesis</fullName>
    </submittedName>
</protein>